<evidence type="ECO:0000313" key="1">
    <source>
        <dbReference type="EMBL" id="MDN5217518.1"/>
    </source>
</evidence>
<organism evidence="1 2">
    <name type="scientific">Agaribacillus aureus</name>
    <dbReference type="NCBI Taxonomy" id="3051825"/>
    <lineage>
        <taxon>Bacteria</taxon>
        <taxon>Pseudomonadati</taxon>
        <taxon>Bacteroidota</taxon>
        <taxon>Cytophagia</taxon>
        <taxon>Cytophagales</taxon>
        <taxon>Splendidivirgaceae</taxon>
        <taxon>Agaribacillus</taxon>
    </lineage>
</organism>
<evidence type="ECO:0008006" key="3">
    <source>
        <dbReference type="Google" id="ProtNLM"/>
    </source>
</evidence>
<evidence type="ECO:0000313" key="2">
    <source>
        <dbReference type="Proteomes" id="UP001172083"/>
    </source>
</evidence>
<dbReference type="EMBL" id="JAUJEB010000022">
    <property type="protein sequence ID" value="MDN5217518.1"/>
    <property type="molecule type" value="Genomic_DNA"/>
</dbReference>
<sequence length="131" mass="15090">MKNTIIVTILSIFVSCSSKDANKQCIPKLIIETNKDTLNIDEVYVASIYLSSDSSLYYFKEYDGYVLPIVKVNGNEIQVNKKYVATYSLKLDEEYDLADGYNPRFFDCDFTFATNEGEITLSRRVSYWVLK</sequence>
<proteinExistence type="predicted"/>
<gene>
    <name evidence="1" type="ORF">QQ020_35930</name>
</gene>
<protein>
    <recommendedName>
        <fullName evidence="3">Lipoprotein</fullName>
    </recommendedName>
</protein>
<accession>A0ABT8LMG1</accession>
<dbReference type="Proteomes" id="UP001172083">
    <property type="component" value="Unassembled WGS sequence"/>
</dbReference>
<comment type="caution">
    <text evidence="1">The sequence shown here is derived from an EMBL/GenBank/DDBJ whole genome shotgun (WGS) entry which is preliminary data.</text>
</comment>
<dbReference type="RefSeq" id="WP_346762853.1">
    <property type="nucleotide sequence ID" value="NZ_JAUJEB010000022.1"/>
</dbReference>
<dbReference type="PROSITE" id="PS51257">
    <property type="entry name" value="PROKAR_LIPOPROTEIN"/>
    <property type="match status" value="1"/>
</dbReference>
<keyword evidence="2" id="KW-1185">Reference proteome</keyword>
<reference evidence="1" key="1">
    <citation type="submission" date="2023-06" db="EMBL/GenBank/DDBJ databases">
        <title>Genomic of Agaribacillus aureum.</title>
        <authorList>
            <person name="Wang G."/>
        </authorList>
    </citation>
    <scope>NUCLEOTIDE SEQUENCE</scope>
    <source>
        <strain evidence="1">BMA12</strain>
    </source>
</reference>
<name>A0ABT8LMG1_9BACT</name>